<reference evidence="2" key="1">
    <citation type="submission" date="2022-02" db="EMBL/GenBank/DDBJ databases">
        <authorList>
            <person name="King R."/>
        </authorList>
    </citation>
    <scope>NUCLEOTIDE SEQUENCE</scope>
</reference>
<accession>A0A9P0NAZ7</accession>
<dbReference type="EMBL" id="LR824562">
    <property type="protein sequence ID" value="CAH1647863.1"/>
    <property type="molecule type" value="Genomic_DNA"/>
</dbReference>
<sequence>MIMKVLVLVALAVLCVQTTLAEDNEKKSYVQATVLFYVDDNGNKIVAAGHVPKKVVKIIKKNLKMMGKYASGEITSAFNDVHDVPPITQATEIIKQKYKFVFVENVPKSVMFKIMAHLKRQLLNITSHIQHYDVSNHTDSVKSITKNVLNKNLDPIPKHFETAPMIINSCVPNTVYYAINFTERPVLHKNSNFKDILFKMSNAWKKIKSVIS</sequence>
<dbReference type="Proteomes" id="UP001153321">
    <property type="component" value="Chromosome Z"/>
</dbReference>
<evidence type="ECO:0000313" key="3">
    <source>
        <dbReference type="Proteomes" id="UP001153321"/>
    </source>
</evidence>
<protein>
    <submittedName>
        <fullName evidence="2">Uncharacterized protein</fullName>
    </submittedName>
</protein>
<dbReference type="AlphaFoldDB" id="A0A9P0NAZ7"/>
<gene>
    <name evidence="2" type="ORF">SPLIT_LOCUS13208</name>
</gene>
<keyword evidence="1" id="KW-0732">Signal</keyword>
<feature type="signal peptide" evidence="1">
    <location>
        <begin position="1"/>
        <end position="21"/>
    </location>
</feature>
<evidence type="ECO:0000313" key="2">
    <source>
        <dbReference type="EMBL" id="CAH1647863.1"/>
    </source>
</evidence>
<organism evidence="2 3">
    <name type="scientific">Spodoptera littoralis</name>
    <name type="common">Egyptian cotton leafworm</name>
    <dbReference type="NCBI Taxonomy" id="7109"/>
    <lineage>
        <taxon>Eukaryota</taxon>
        <taxon>Metazoa</taxon>
        <taxon>Ecdysozoa</taxon>
        <taxon>Arthropoda</taxon>
        <taxon>Hexapoda</taxon>
        <taxon>Insecta</taxon>
        <taxon>Pterygota</taxon>
        <taxon>Neoptera</taxon>
        <taxon>Endopterygota</taxon>
        <taxon>Lepidoptera</taxon>
        <taxon>Glossata</taxon>
        <taxon>Ditrysia</taxon>
        <taxon>Noctuoidea</taxon>
        <taxon>Noctuidae</taxon>
        <taxon>Amphipyrinae</taxon>
        <taxon>Spodoptera</taxon>
    </lineage>
</organism>
<feature type="chain" id="PRO_5040374170" evidence="1">
    <location>
        <begin position="22"/>
        <end position="212"/>
    </location>
</feature>
<keyword evidence="3" id="KW-1185">Reference proteome</keyword>
<name>A0A9P0NAZ7_SPOLI</name>
<evidence type="ECO:0000256" key="1">
    <source>
        <dbReference type="SAM" id="SignalP"/>
    </source>
</evidence>
<proteinExistence type="predicted"/>